<proteinExistence type="predicted"/>
<dbReference type="EMBL" id="KB822719">
    <property type="protein sequence ID" value="ETN41983.1"/>
    <property type="molecule type" value="Genomic_DNA"/>
</dbReference>
<accession>W2S1R3</accession>
<protein>
    <recommendedName>
        <fullName evidence="2">F-box domain-containing protein</fullName>
    </recommendedName>
</protein>
<dbReference type="SUPFAM" id="SSF81383">
    <property type="entry name" value="F-box domain"/>
    <property type="match status" value="1"/>
</dbReference>
<evidence type="ECO:0000256" key="1">
    <source>
        <dbReference type="SAM" id="MobiDB-lite"/>
    </source>
</evidence>
<dbReference type="HOGENOM" id="CLU_527878_0_0_1"/>
<keyword evidence="4" id="KW-1185">Reference proteome</keyword>
<organism evidence="3 4">
    <name type="scientific">Cyphellophora europaea (strain CBS 101466)</name>
    <name type="common">Phialophora europaea</name>
    <dbReference type="NCBI Taxonomy" id="1220924"/>
    <lineage>
        <taxon>Eukaryota</taxon>
        <taxon>Fungi</taxon>
        <taxon>Dikarya</taxon>
        <taxon>Ascomycota</taxon>
        <taxon>Pezizomycotina</taxon>
        <taxon>Eurotiomycetes</taxon>
        <taxon>Chaetothyriomycetidae</taxon>
        <taxon>Chaetothyriales</taxon>
        <taxon>Cyphellophoraceae</taxon>
        <taxon>Cyphellophora</taxon>
    </lineage>
</organism>
<dbReference type="eggNOG" id="ENOG502RPUR">
    <property type="taxonomic scope" value="Eukaryota"/>
</dbReference>
<dbReference type="RefSeq" id="XP_008716492.1">
    <property type="nucleotide sequence ID" value="XM_008718270.1"/>
</dbReference>
<dbReference type="InterPro" id="IPR036047">
    <property type="entry name" value="F-box-like_dom_sf"/>
</dbReference>
<evidence type="ECO:0000313" key="4">
    <source>
        <dbReference type="Proteomes" id="UP000030752"/>
    </source>
</evidence>
<dbReference type="Proteomes" id="UP000030752">
    <property type="component" value="Unassembled WGS sequence"/>
</dbReference>
<gene>
    <name evidence="3" type="ORF">HMPREF1541_03922</name>
</gene>
<dbReference type="InParanoid" id="W2S1R3"/>
<feature type="region of interest" description="Disordered" evidence="1">
    <location>
        <begin position="1"/>
        <end position="56"/>
    </location>
</feature>
<dbReference type="OrthoDB" id="4176762at2759"/>
<dbReference type="CDD" id="cd09917">
    <property type="entry name" value="F-box_SF"/>
    <property type="match status" value="1"/>
</dbReference>
<reference evidence="3 4" key="1">
    <citation type="submission" date="2013-03" db="EMBL/GenBank/DDBJ databases">
        <title>The Genome Sequence of Phialophora europaea CBS 101466.</title>
        <authorList>
            <consortium name="The Broad Institute Genomics Platform"/>
            <person name="Cuomo C."/>
            <person name="de Hoog S."/>
            <person name="Gorbushina A."/>
            <person name="Walker B."/>
            <person name="Young S.K."/>
            <person name="Zeng Q."/>
            <person name="Gargeya S."/>
            <person name="Fitzgerald M."/>
            <person name="Haas B."/>
            <person name="Abouelleil A."/>
            <person name="Allen A.W."/>
            <person name="Alvarado L."/>
            <person name="Arachchi H.M."/>
            <person name="Berlin A.M."/>
            <person name="Chapman S.B."/>
            <person name="Gainer-Dewar J."/>
            <person name="Goldberg J."/>
            <person name="Griggs A."/>
            <person name="Gujja S."/>
            <person name="Hansen M."/>
            <person name="Howarth C."/>
            <person name="Imamovic A."/>
            <person name="Ireland A."/>
            <person name="Larimer J."/>
            <person name="McCowan C."/>
            <person name="Murphy C."/>
            <person name="Pearson M."/>
            <person name="Poon T.W."/>
            <person name="Priest M."/>
            <person name="Roberts A."/>
            <person name="Saif S."/>
            <person name="Shea T."/>
            <person name="Sisk P."/>
            <person name="Sykes S."/>
            <person name="Wortman J."/>
            <person name="Nusbaum C."/>
            <person name="Birren B."/>
        </authorList>
    </citation>
    <scope>NUCLEOTIDE SEQUENCE [LARGE SCALE GENOMIC DNA]</scope>
    <source>
        <strain evidence="3 4">CBS 101466</strain>
    </source>
</reference>
<evidence type="ECO:0000259" key="2">
    <source>
        <dbReference type="PROSITE" id="PS50181"/>
    </source>
</evidence>
<sequence>MSPGFSVLETSGGPSHSHKSSGYQPMIGKFKRKLSRTKSVPDAEPSSSTAPSRHLTLTPSDEQLITKLSFAPNTDLVDRSPRQKCTSVNTGWSERTIFNNVEAGFLALPTECLLKIQEYLSPSSEVSLRQSCCRFYHLYKTQSFYLVGAELFEFLCMIERDQDPTQLERLVCGNCKELHPRQAFPSSEVRQQPLQRDCRQVWLCAHKHLSYNQSLKHVKADPASPFRAESLLPCSRCRDTIRHRSIADRPEKGTSQMELENPLSQSLLISKIGLMQAPSPLYNTRGTSGSSGMYKEIFQVKKVSDALQAVDFRLCPHIKLGDPYILSKFCRSCINTQKLPPGVKGPPCISEPDKKDFAKDKIIGRCKGTCFTRGCKTQFMFQSRESLSPDASGRRQIWLIIVVYRWLGPLLTEGRDKVWSDHATEYSERVAMQRSWTTWDKETRGQACMPNWSICALHPDDSNLR</sequence>
<dbReference type="AlphaFoldDB" id="W2S1R3"/>
<dbReference type="VEuPathDB" id="FungiDB:HMPREF1541_03922"/>
<evidence type="ECO:0000313" key="3">
    <source>
        <dbReference type="EMBL" id="ETN41983.1"/>
    </source>
</evidence>
<feature type="domain" description="F-box" evidence="2">
    <location>
        <begin position="102"/>
        <end position="155"/>
    </location>
</feature>
<dbReference type="GeneID" id="19971261"/>
<dbReference type="InterPro" id="IPR001810">
    <property type="entry name" value="F-box_dom"/>
</dbReference>
<name>W2S1R3_CYPE1</name>
<dbReference type="PROSITE" id="PS50181">
    <property type="entry name" value="FBOX"/>
    <property type="match status" value="1"/>
</dbReference>
<feature type="compositionally biased region" description="Polar residues" evidence="1">
    <location>
        <begin position="45"/>
        <end position="56"/>
    </location>
</feature>